<dbReference type="EMBL" id="FN648719">
    <property type="protein sequence ID" value="CBJ26955.1"/>
    <property type="molecule type" value="Genomic_DNA"/>
</dbReference>
<keyword evidence="2" id="KW-1185">Reference proteome</keyword>
<sequence length="36" mass="3811">MWHGVSSIPIWSCPGRARSKLFPEGAYGTSCASASL</sequence>
<gene>
    <name evidence="1" type="ORF">Esi_0051_0019</name>
</gene>
<evidence type="ECO:0000313" key="1">
    <source>
        <dbReference type="EMBL" id="CBJ26955.1"/>
    </source>
</evidence>
<reference evidence="1 2" key="1">
    <citation type="journal article" date="2010" name="Nature">
        <title>The Ectocarpus genome and the independent evolution of multicellularity in brown algae.</title>
        <authorList>
            <person name="Cock J.M."/>
            <person name="Sterck L."/>
            <person name="Rouze P."/>
            <person name="Scornet D."/>
            <person name="Allen A.E."/>
            <person name="Amoutzias G."/>
            <person name="Anthouard V."/>
            <person name="Artiguenave F."/>
            <person name="Aury J.M."/>
            <person name="Badger J.H."/>
            <person name="Beszteri B."/>
            <person name="Billiau K."/>
            <person name="Bonnet E."/>
            <person name="Bothwell J.H."/>
            <person name="Bowler C."/>
            <person name="Boyen C."/>
            <person name="Brownlee C."/>
            <person name="Carrano C.J."/>
            <person name="Charrier B."/>
            <person name="Cho G.Y."/>
            <person name="Coelho S.M."/>
            <person name="Collen J."/>
            <person name="Corre E."/>
            <person name="Da Silva C."/>
            <person name="Delage L."/>
            <person name="Delaroque N."/>
            <person name="Dittami S.M."/>
            <person name="Doulbeau S."/>
            <person name="Elias M."/>
            <person name="Farnham G."/>
            <person name="Gachon C.M."/>
            <person name="Gschloessl B."/>
            <person name="Heesch S."/>
            <person name="Jabbari K."/>
            <person name="Jubin C."/>
            <person name="Kawai H."/>
            <person name="Kimura K."/>
            <person name="Kloareg B."/>
            <person name="Kupper F.C."/>
            <person name="Lang D."/>
            <person name="Le Bail A."/>
            <person name="Leblanc C."/>
            <person name="Lerouge P."/>
            <person name="Lohr M."/>
            <person name="Lopez P.J."/>
            <person name="Martens C."/>
            <person name="Maumus F."/>
            <person name="Michel G."/>
            <person name="Miranda-Saavedra D."/>
            <person name="Morales J."/>
            <person name="Moreau H."/>
            <person name="Motomura T."/>
            <person name="Nagasato C."/>
            <person name="Napoli C.A."/>
            <person name="Nelson D.R."/>
            <person name="Nyvall-Collen P."/>
            <person name="Peters A.F."/>
            <person name="Pommier C."/>
            <person name="Potin P."/>
            <person name="Poulain J."/>
            <person name="Quesneville H."/>
            <person name="Read B."/>
            <person name="Rensing S.A."/>
            <person name="Ritter A."/>
            <person name="Rousvoal S."/>
            <person name="Samanta M."/>
            <person name="Samson G."/>
            <person name="Schroeder D.C."/>
            <person name="Segurens B."/>
            <person name="Strittmatter M."/>
            <person name="Tonon T."/>
            <person name="Tregear J.W."/>
            <person name="Valentin K."/>
            <person name="von Dassow P."/>
            <person name="Yamagishi T."/>
            <person name="Van de Peer Y."/>
            <person name="Wincker P."/>
        </authorList>
    </citation>
    <scope>NUCLEOTIDE SEQUENCE [LARGE SCALE GENOMIC DNA]</scope>
    <source>
        <strain evidence="2">Ec32 / CCAP1310/4</strain>
    </source>
</reference>
<organism evidence="1 2">
    <name type="scientific">Ectocarpus siliculosus</name>
    <name type="common">Brown alga</name>
    <name type="synonym">Conferva siliculosa</name>
    <dbReference type="NCBI Taxonomy" id="2880"/>
    <lineage>
        <taxon>Eukaryota</taxon>
        <taxon>Sar</taxon>
        <taxon>Stramenopiles</taxon>
        <taxon>Ochrophyta</taxon>
        <taxon>PX clade</taxon>
        <taxon>Phaeophyceae</taxon>
        <taxon>Ectocarpales</taxon>
        <taxon>Ectocarpaceae</taxon>
        <taxon>Ectocarpus</taxon>
    </lineage>
</organism>
<proteinExistence type="predicted"/>
<evidence type="ECO:0000313" key="2">
    <source>
        <dbReference type="Proteomes" id="UP000002630"/>
    </source>
</evidence>
<protein>
    <submittedName>
        <fullName evidence="1">Uncharacterized protein</fullName>
    </submittedName>
</protein>
<dbReference type="InParanoid" id="D7G3F7"/>
<dbReference type="Proteomes" id="UP000002630">
    <property type="component" value="Linkage Group LG24"/>
</dbReference>
<name>D7G3F7_ECTSI</name>
<dbReference type="EMBL" id="FN649749">
    <property type="protein sequence ID" value="CBJ26955.1"/>
    <property type="molecule type" value="Genomic_DNA"/>
</dbReference>
<accession>D7G3F7</accession>
<dbReference type="AlphaFoldDB" id="D7G3F7"/>